<sequence>MVSVPVTKEVIPEPELGESCQGQLRCLMSSSRRRKCQTREGGTRPYSAVNKLDHQFYKQRLAHHVRELLREK</sequence>
<protein>
    <submittedName>
        <fullName evidence="1">Uncharacterized protein</fullName>
    </submittedName>
</protein>
<keyword evidence="2" id="KW-1185">Reference proteome</keyword>
<reference evidence="2" key="1">
    <citation type="submission" date="2016-06" db="EMBL/GenBank/DDBJ databases">
        <title>Parallel loss of symbiosis genes in relatives of nitrogen-fixing non-legume Parasponia.</title>
        <authorList>
            <person name="Van Velzen R."/>
            <person name="Holmer R."/>
            <person name="Bu F."/>
            <person name="Rutten L."/>
            <person name="Van Zeijl A."/>
            <person name="Liu W."/>
            <person name="Santuari L."/>
            <person name="Cao Q."/>
            <person name="Sharma T."/>
            <person name="Shen D."/>
            <person name="Roswanjaya Y."/>
            <person name="Wardhani T."/>
            <person name="Kalhor M.S."/>
            <person name="Jansen J."/>
            <person name="Van den Hoogen J."/>
            <person name="Gungor B."/>
            <person name="Hartog M."/>
            <person name="Hontelez J."/>
            <person name="Verver J."/>
            <person name="Yang W.-C."/>
            <person name="Schijlen E."/>
            <person name="Repin R."/>
            <person name="Schilthuizen M."/>
            <person name="Schranz E."/>
            <person name="Heidstra R."/>
            <person name="Miyata K."/>
            <person name="Fedorova E."/>
            <person name="Kohlen W."/>
            <person name="Bisseling T."/>
            <person name="Smit S."/>
            <person name="Geurts R."/>
        </authorList>
    </citation>
    <scope>NUCLEOTIDE SEQUENCE [LARGE SCALE GENOMIC DNA]</scope>
    <source>
        <strain evidence="2">cv. WU1-14</strain>
    </source>
</reference>
<dbReference type="EMBL" id="JXTB01000157">
    <property type="protein sequence ID" value="PON57679.1"/>
    <property type="molecule type" value="Genomic_DNA"/>
</dbReference>
<dbReference type="OrthoDB" id="10445753at2759"/>
<evidence type="ECO:0000313" key="2">
    <source>
        <dbReference type="Proteomes" id="UP000237105"/>
    </source>
</evidence>
<evidence type="ECO:0000313" key="1">
    <source>
        <dbReference type="EMBL" id="PON57679.1"/>
    </source>
</evidence>
<dbReference type="Proteomes" id="UP000237105">
    <property type="component" value="Unassembled WGS sequence"/>
</dbReference>
<dbReference type="AlphaFoldDB" id="A0A2P5C9F6"/>
<comment type="caution">
    <text evidence="1">The sequence shown here is derived from an EMBL/GenBank/DDBJ whole genome shotgun (WGS) entry which is preliminary data.</text>
</comment>
<gene>
    <name evidence="1" type="ORF">PanWU01x14_172270</name>
</gene>
<accession>A0A2P5C9F6</accession>
<proteinExistence type="predicted"/>
<name>A0A2P5C9F6_PARAD</name>
<organism evidence="1 2">
    <name type="scientific">Parasponia andersonii</name>
    <name type="common">Sponia andersonii</name>
    <dbReference type="NCBI Taxonomy" id="3476"/>
    <lineage>
        <taxon>Eukaryota</taxon>
        <taxon>Viridiplantae</taxon>
        <taxon>Streptophyta</taxon>
        <taxon>Embryophyta</taxon>
        <taxon>Tracheophyta</taxon>
        <taxon>Spermatophyta</taxon>
        <taxon>Magnoliopsida</taxon>
        <taxon>eudicotyledons</taxon>
        <taxon>Gunneridae</taxon>
        <taxon>Pentapetalae</taxon>
        <taxon>rosids</taxon>
        <taxon>fabids</taxon>
        <taxon>Rosales</taxon>
        <taxon>Cannabaceae</taxon>
        <taxon>Parasponia</taxon>
    </lineage>
</organism>